<gene>
    <name evidence="2" type="ORF">AVDCRST_MAG94-6396</name>
</gene>
<evidence type="ECO:0000313" key="2">
    <source>
        <dbReference type="EMBL" id="CAA9410457.1"/>
    </source>
</evidence>
<evidence type="ECO:0000256" key="1">
    <source>
        <dbReference type="SAM" id="MobiDB-lite"/>
    </source>
</evidence>
<proteinExistence type="predicted"/>
<organism evidence="2">
    <name type="scientific">uncultured Leptolyngbya sp</name>
    <dbReference type="NCBI Taxonomy" id="332963"/>
    <lineage>
        <taxon>Bacteria</taxon>
        <taxon>Bacillati</taxon>
        <taxon>Cyanobacteriota</taxon>
        <taxon>Cyanophyceae</taxon>
        <taxon>Leptolyngbyales</taxon>
        <taxon>Leptolyngbyaceae</taxon>
        <taxon>Leptolyngbya group</taxon>
        <taxon>Leptolyngbya</taxon>
        <taxon>environmental samples</taxon>
    </lineage>
</organism>
<reference evidence="2" key="1">
    <citation type="submission" date="2020-02" db="EMBL/GenBank/DDBJ databases">
        <authorList>
            <person name="Meier V. D."/>
        </authorList>
    </citation>
    <scope>NUCLEOTIDE SEQUENCE</scope>
    <source>
        <strain evidence="2">AVDCRST_MAG94</strain>
    </source>
</reference>
<protein>
    <submittedName>
        <fullName evidence="2">Uncharacterized protein</fullName>
    </submittedName>
</protein>
<dbReference type="AlphaFoldDB" id="A0A6J4PC55"/>
<feature type="region of interest" description="Disordered" evidence="1">
    <location>
        <begin position="30"/>
        <end position="57"/>
    </location>
</feature>
<dbReference type="EMBL" id="CADCTY010002198">
    <property type="protein sequence ID" value="CAA9410457.1"/>
    <property type="molecule type" value="Genomic_DNA"/>
</dbReference>
<sequence>MRQEQQQQMLRQMNPQMNQQLNQQYQNMMRAMPPNGMNMGQGGLREKALQNSRNAYV</sequence>
<name>A0A6J4PC55_9CYAN</name>
<accession>A0A6J4PC55</accession>